<dbReference type="Gene3D" id="1.10.10.10">
    <property type="entry name" value="Winged helix-like DNA-binding domain superfamily/Winged helix DNA-binding domain"/>
    <property type="match status" value="1"/>
</dbReference>
<dbReference type="SUPFAM" id="SSF46785">
    <property type="entry name" value="Winged helix' DNA-binding domain"/>
    <property type="match status" value="1"/>
</dbReference>
<evidence type="ECO:0000313" key="3">
    <source>
        <dbReference type="Proteomes" id="UP000232412"/>
    </source>
</evidence>
<proteinExistence type="predicted"/>
<evidence type="ECO:0000256" key="1">
    <source>
        <dbReference type="SAM" id="MobiDB-lite"/>
    </source>
</evidence>
<dbReference type="InterPro" id="IPR036388">
    <property type="entry name" value="WH-like_DNA-bd_sf"/>
</dbReference>
<name>A0A2H1EGM3_9ARCH</name>
<reference evidence="3" key="1">
    <citation type="submission" date="2016-12" db="EMBL/GenBank/DDBJ databases">
        <authorList>
            <person name="Herbold C."/>
        </authorList>
    </citation>
    <scope>NUCLEOTIDE SEQUENCE [LARGE SCALE GENOMIC DNA]</scope>
</reference>
<dbReference type="EMBL" id="FRFC01000003">
    <property type="protein sequence ID" value="SHO45113.1"/>
    <property type="molecule type" value="Genomic_DNA"/>
</dbReference>
<dbReference type="Proteomes" id="UP000232412">
    <property type="component" value="Unassembled WGS sequence"/>
</dbReference>
<dbReference type="RefSeq" id="WP_133124052.1">
    <property type="nucleotide sequence ID" value="NZ_FRFC01000003.1"/>
</dbReference>
<organism evidence="2 3">
    <name type="scientific">Nitrosotalea sinensis</name>
    <dbReference type="NCBI Taxonomy" id="1499975"/>
    <lineage>
        <taxon>Archaea</taxon>
        <taxon>Nitrososphaerota</taxon>
        <taxon>Nitrososphaeria</taxon>
        <taxon>Nitrosotaleales</taxon>
        <taxon>Nitrosotaleaceae</taxon>
        <taxon>Nitrosotalea</taxon>
    </lineage>
</organism>
<dbReference type="AlphaFoldDB" id="A0A2H1EGM3"/>
<evidence type="ECO:0000313" key="2">
    <source>
        <dbReference type="EMBL" id="SHO45113.1"/>
    </source>
</evidence>
<gene>
    <name evidence="2" type="ORF">NSIN_20540</name>
</gene>
<dbReference type="OrthoDB" id="31046at2157"/>
<feature type="compositionally biased region" description="Basic and acidic residues" evidence="1">
    <location>
        <begin position="10"/>
        <end position="44"/>
    </location>
</feature>
<feature type="region of interest" description="Disordered" evidence="1">
    <location>
        <begin position="1"/>
        <end position="48"/>
    </location>
</feature>
<keyword evidence="3" id="KW-1185">Reference proteome</keyword>
<accession>A0A2H1EGM3</accession>
<sequence>MAKKEKKSSKKDEEKPVKAKKELKSTKLEDEKLKKKGKAEKNAELTEEELEAIDEKEIENFQIEGLDMEKLKTTVLGLVAKRGDNGMFQSELWKKLKLSSRDGSRLALKLEREHLVKREKILEDGRWTYKLKIAHTPVTTQSIESAPCLICPVESKCTVDGEISPRTCPLIEQWVITELSNKKAKK</sequence>
<protein>
    <submittedName>
        <fullName evidence="2">Uncharacterized protein</fullName>
    </submittedName>
</protein>
<dbReference type="InterPro" id="IPR036390">
    <property type="entry name" value="WH_DNA-bd_sf"/>
</dbReference>